<dbReference type="InterPro" id="IPR036187">
    <property type="entry name" value="DNA_mismatch_repair_MutS_sf"/>
</dbReference>
<dbReference type="InterPro" id="IPR000432">
    <property type="entry name" value="DNA_mismatch_repair_MutS_C"/>
</dbReference>
<keyword evidence="3" id="KW-0238">DNA-binding</keyword>
<dbReference type="EMBL" id="JACOOQ010000005">
    <property type="protein sequence ID" value="MBC5639686.1"/>
    <property type="molecule type" value="Genomic_DNA"/>
</dbReference>
<sequence>MILIIVIFAVYYVVNDKKGKLEVFKRYHGEEKRIVTAIDDIRCFFDMREEDEYTLDDQTWYDLNMDEVFRKIDRSYSSVGEAILYSMLRNPLINKEEIVERGKNIEAIKNDIDLRAKLKLIFFNLGYDKKNRFIEMIESERKPNKSKYIIYNILGKVMPITFLLLSIFLQRPEFLAALALNMWINLFIAEKERKNVSTGGLIYLNRMLDAAEKIGKLKGESIVNNEEIKKVMKGLQGVVSKISIIHIFTMYGGFLEIFSVPFLTVESAYYGVINELNDKKESILKLYELLGEIEAYISICGFIEAKEEYITKPVFKNQVNINIVNGIHPLLEEPVANTIHLNKKGMVLTGSNMSGKSTFLRMVGVNIILAQVFDLVLAEKYEGSIFNIVTSISPKDDVNAGKSYYMAEVEGILRIIEALKKEVPVFCMIDEIFRGTNPIERVASSAAILEYINRYNAITFVATHDRELTDMLNDKYEFRYFAENVDKKNGMTFDYKIKNGISKTRNAIKVLEYVGYPKEITEYSKEYAKELDKII</sequence>
<dbReference type="SUPFAM" id="SSF52540">
    <property type="entry name" value="P-loop containing nucleoside triphosphate hydrolases"/>
    <property type="match status" value="1"/>
</dbReference>
<keyword evidence="1" id="KW-0547">Nucleotide-binding</keyword>
<keyword evidence="7" id="KW-1185">Reference proteome</keyword>
<dbReference type="GO" id="GO:0030983">
    <property type="term" value="F:mismatched DNA binding"/>
    <property type="evidence" value="ECO:0007669"/>
    <property type="project" value="InterPro"/>
</dbReference>
<dbReference type="SUPFAM" id="SSF48334">
    <property type="entry name" value="DNA repair protein MutS, domain III"/>
    <property type="match status" value="1"/>
</dbReference>
<protein>
    <submittedName>
        <fullName evidence="6">DNA mismatch repair protein MutS</fullName>
    </submittedName>
</protein>
<keyword evidence="2" id="KW-0067">ATP-binding</keyword>
<dbReference type="InterPro" id="IPR027417">
    <property type="entry name" value="P-loop_NTPase"/>
</dbReference>
<evidence type="ECO:0000256" key="4">
    <source>
        <dbReference type="SAM" id="Phobius"/>
    </source>
</evidence>
<dbReference type="Proteomes" id="UP000662088">
    <property type="component" value="Unassembled WGS sequence"/>
</dbReference>
<comment type="caution">
    <text evidence="6">The sequence shown here is derived from an EMBL/GenBank/DDBJ whole genome shotgun (WGS) entry which is preliminary data.</text>
</comment>
<organism evidence="6 7">
    <name type="scientific">Clostridium lentum</name>
    <dbReference type="NCBI Taxonomy" id="2763037"/>
    <lineage>
        <taxon>Bacteria</taxon>
        <taxon>Bacillati</taxon>
        <taxon>Bacillota</taxon>
        <taxon>Clostridia</taxon>
        <taxon>Eubacteriales</taxon>
        <taxon>Clostridiaceae</taxon>
        <taxon>Clostridium</taxon>
    </lineage>
</organism>
<keyword evidence="4" id="KW-0812">Transmembrane</keyword>
<keyword evidence="4" id="KW-1133">Transmembrane helix</keyword>
<evidence type="ECO:0000256" key="3">
    <source>
        <dbReference type="ARBA" id="ARBA00023125"/>
    </source>
</evidence>
<dbReference type="PANTHER" id="PTHR11361">
    <property type="entry name" value="DNA MISMATCH REPAIR PROTEIN MUTS FAMILY MEMBER"/>
    <property type="match status" value="1"/>
</dbReference>
<dbReference type="Gene3D" id="3.40.50.300">
    <property type="entry name" value="P-loop containing nucleotide triphosphate hydrolases"/>
    <property type="match status" value="1"/>
</dbReference>
<feature type="transmembrane region" description="Helical" evidence="4">
    <location>
        <begin position="148"/>
        <end position="168"/>
    </location>
</feature>
<name>A0A8I0DP05_9CLOT</name>
<dbReference type="PANTHER" id="PTHR11361:SF152">
    <property type="entry name" value="DNA MISMATCH REPAIR PROTEIN"/>
    <property type="match status" value="1"/>
</dbReference>
<gene>
    <name evidence="6" type="ORF">H8R92_04425</name>
</gene>
<keyword evidence="4" id="KW-0472">Membrane</keyword>
<dbReference type="GO" id="GO:0140664">
    <property type="term" value="F:ATP-dependent DNA damage sensor activity"/>
    <property type="evidence" value="ECO:0007669"/>
    <property type="project" value="InterPro"/>
</dbReference>
<proteinExistence type="predicted"/>
<evidence type="ECO:0000259" key="5">
    <source>
        <dbReference type="SMART" id="SM00534"/>
    </source>
</evidence>
<dbReference type="SMART" id="SM00534">
    <property type="entry name" value="MUTSac"/>
    <property type="match status" value="1"/>
</dbReference>
<dbReference type="GO" id="GO:0005829">
    <property type="term" value="C:cytosol"/>
    <property type="evidence" value="ECO:0007669"/>
    <property type="project" value="TreeGrafter"/>
</dbReference>
<accession>A0A8I0DP05</accession>
<feature type="domain" description="DNA mismatch repair proteins mutS family" evidence="5">
    <location>
        <begin position="343"/>
        <end position="529"/>
    </location>
</feature>
<dbReference type="Pfam" id="PF00488">
    <property type="entry name" value="MutS_V"/>
    <property type="match status" value="1"/>
</dbReference>
<evidence type="ECO:0000256" key="1">
    <source>
        <dbReference type="ARBA" id="ARBA00022741"/>
    </source>
</evidence>
<dbReference type="GO" id="GO:0005524">
    <property type="term" value="F:ATP binding"/>
    <property type="evidence" value="ECO:0007669"/>
    <property type="project" value="UniProtKB-KW"/>
</dbReference>
<evidence type="ECO:0000256" key="2">
    <source>
        <dbReference type="ARBA" id="ARBA00022840"/>
    </source>
</evidence>
<evidence type="ECO:0000313" key="7">
    <source>
        <dbReference type="Proteomes" id="UP000662088"/>
    </source>
</evidence>
<dbReference type="InterPro" id="IPR045076">
    <property type="entry name" value="MutS"/>
</dbReference>
<reference evidence="6" key="1">
    <citation type="submission" date="2020-08" db="EMBL/GenBank/DDBJ databases">
        <title>Genome public.</title>
        <authorList>
            <person name="Liu C."/>
            <person name="Sun Q."/>
        </authorList>
    </citation>
    <scope>NUCLEOTIDE SEQUENCE</scope>
    <source>
        <strain evidence="6">NSJ-42</strain>
    </source>
</reference>
<dbReference type="AlphaFoldDB" id="A0A8I0DP05"/>
<dbReference type="GO" id="GO:0006298">
    <property type="term" value="P:mismatch repair"/>
    <property type="evidence" value="ECO:0007669"/>
    <property type="project" value="InterPro"/>
</dbReference>
<evidence type="ECO:0000313" key="6">
    <source>
        <dbReference type="EMBL" id="MBC5639686.1"/>
    </source>
</evidence>